<evidence type="ECO:0000256" key="2">
    <source>
        <dbReference type="ARBA" id="ARBA00013064"/>
    </source>
</evidence>
<evidence type="ECO:0000256" key="9">
    <source>
        <dbReference type="ARBA" id="ARBA00022912"/>
    </source>
</evidence>
<reference evidence="20" key="2">
    <citation type="submission" date="2025-08" db="UniProtKB">
        <authorList>
            <consortium name="Ensembl"/>
        </authorList>
    </citation>
    <scope>IDENTIFICATION</scope>
</reference>
<feature type="compositionally biased region" description="Acidic residues" evidence="17">
    <location>
        <begin position="690"/>
        <end position="702"/>
    </location>
</feature>
<accession>A0A4W2EFY1</accession>
<keyword evidence="12" id="KW-0325">Glycoprotein</keyword>
<comment type="catalytic activity">
    <reaction evidence="13">
        <text>O-phospho-L-tyrosyl-[protein] + H2O = L-tyrosyl-[protein] + phosphate</text>
        <dbReference type="Rhea" id="RHEA:10684"/>
        <dbReference type="Rhea" id="RHEA-COMP:10136"/>
        <dbReference type="Rhea" id="RHEA-COMP:20101"/>
        <dbReference type="ChEBI" id="CHEBI:15377"/>
        <dbReference type="ChEBI" id="CHEBI:43474"/>
        <dbReference type="ChEBI" id="CHEBI:46858"/>
        <dbReference type="ChEBI" id="CHEBI:61978"/>
        <dbReference type="EC" id="3.1.3.48"/>
    </reaction>
</comment>
<keyword evidence="21" id="KW-1185">Reference proteome</keyword>
<dbReference type="CDD" id="cd14558">
    <property type="entry name" value="R-PTP-C-2"/>
    <property type="match status" value="1"/>
</dbReference>
<evidence type="ECO:0000256" key="15">
    <source>
        <dbReference type="ARBA" id="ARBA00073601"/>
    </source>
</evidence>
<dbReference type="FunFam" id="3.90.190.10:FF:000042">
    <property type="entry name" value="receptor-type tyrosine-protein phosphatase C isoform X1"/>
    <property type="match status" value="1"/>
</dbReference>
<dbReference type="PANTHER" id="PTHR19134">
    <property type="entry name" value="RECEPTOR-TYPE TYROSINE-PROTEIN PHOSPHATASE"/>
    <property type="match status" value="1"/>
</dbReference>
<dbReference type="SMART" id="SM00060">
    <property type="entry name" value="FN3"/>
    <property type="match status" value="2"/>
</dbReference>
<keyword evidence="9" id="KW-0904">Protein phosphatase</keyword>
<comment type="subcellular location">
    <subcellularLocation>
        <location evidence="1">Cell membrane</location>
        <topology evidence="1">Single-pass type I membrane protein</topology>
    </subcellularLocation>
</comment>
<dbReference type="InterPro" id="IPR016130">
    <property type="entry name" value="Tyr_Pase_AS"/>
</dbReference>
<keyword evidence="4" id="KW-0597">Phosphoprotein</keyword>
<evidence type="ECO:0000256" key="6">
    <source>
        <dbReference type="ARBA" id="ARBA00022729"/>
    </source>
</evidence>
<dbReference type="InterPro" id="IPR050348">
    <property type="entry name" value="Protein-Tyr_Phosphatase"/>
</dbReference>
<organism evidence="20 21">
    <name type="scientific">Bos indicus x Bos taurus</name>
    <name type="common">Hybrid cattle</name>
    <dbReference type="NCBI Taxonomy" id="30522"/>
    <lineage>
        <taxon>Eukaryota</taxon>
        <taxon>Metazoa</taxon>
        <taxon>Chordata</taxon>
        <taxon>Craniata</taxon>
        <taxon>Vertebrata</taxon>
        <taxon>Euteleostomi</taxon>
        <taxon>Mammalia</taxon>
        <taxon>Eutheria</taxon>
        <taxon>Laurasiatheria</taxon>
        <taxon>Artiodactyla</taxon>
        <taxon>Ruminantia</taxon>
        <taxon>Pecora</taxon>
        <taxon>Bovidae</taxon>
        <taxon>Bovinae</taxon>
        <taxon>Bos</taxon>
    </lineage>
</organism>
<dbReference type="Pfam" id="PF12567">
    <property type="entry name" value="CD45"/>
    <property type="match status" value="1"/>
</dbReference>
<feature type="region of interest" description="Disordered" evidence="17">
    <location>
        <begin position="11"/>
        <end position="81"/>
    </location>
</feature>
<evidence type="ECO:0000256" key="11">
    <source>
        <dbReference type="ARBA" id="ARBA00023136"/>
    </source>
</evidence>
<protein>
    <recommendedName>
        <fullName evidence="15">Receptor-type tyrosine-protein phosphatase C</fullName>
        <ecNumber evidence="2">3.1.3.48</ecNumber>
    </recommendedName>
    <alternativeName>
        <fullName evidence="16">Leukocyte common antigen</fullName>
    </alternativeName>
</protein>
<keyword evidence="10" id="KW-1133">Transmembrane helix</keyword>
<evidence type="ECO:0000256" key="17">
    <source>
        <dbReference type="SAM" id="MobiDB-lite"/>
    </source>
</evidence>
<evidence type="ECO:0000313" key="20">
    <source>
        <dbReference type="Ensembl" id="ENSBIXP00000030986.1"/>
    </source>
</evidence>
<evidence type="ECO:0000313" key="21">
    <source>
        <dbReference type="Proteomes" id="UP000314981"/>
    </source>
</evidence>
<dbReference type="Gene3D" id="3.90.190.10">
    <property type="entry name" value="Protein tyrosine phosphatase superfamily"/>
    <property type="match status" value="2"/>
</dbReference>
<dbReference type="SMART" id="SM00194">
    <property type="entry name" value="PTPc"/>
    <property type="match status" value="2"/>
</dbReference>
<dbReference type="EC" id="3.1.3.48" evidence="2"/>
<feature type="domain" description="Tyrosine specific protein phosphatases" evidence="19">
    <location>
        <begin position="826"/>
        <end position="910"/>
    </location>
</feature>
<dbReference type="InterPro" id="IPR036116">
    <property type="entry name" value="FN3_sf"/>
</dbReference>
<dbReference type="Gene3D" id="2.60.40.10">
    <property type="entry name" value="Immunoglobulins"/>
    <property type="match status" value="1"/>
</dbReference>
<dbReference type="FunFam" id="3.90.190.10:FF:000033">
    <property type="entry name" value="receptor-type tyrosine-protein phosphatase C isoform X1"/>
    <property type="match status" value="1"/>
</dbReference>
<evidence type="ECO:0000256" key="4">
    <source>
        <dbReference type="ARBA" id="ARBA00022553"/>
    </source>
</evidence>
<dbReference type="InterPro" id="IPR016335">
    <property type="entry name" value="Ptprc"/>
</dbReference>
<feature type="region of interest" description="Disordered" evidence="17">
    <location>
        <begin position="923"/>
        <end position="996"/>
    </location>
</feature>
<evidence type="ECO:0000256" key="10">
    <source>
        <dbReference type="ARBA" id="ARBA00022989"/>
    </source>
</evidence>
<evidence type="ECO:0000259" key="18">
    <source>
        <dbReference type="PROSITE" id="PS50055"/>
    </source>
</evidence>
<dbReference type="SUPFAM" id="SSF49265">
    <property type="entry name" value="Fibronectin type III"/>
    <property type="match status" value="1"/>
</dbReference>
<evidence type="ECO:0000256" key="3">
    <source>
        <dbReference type="ARBA" id="ARBA00022475"/>
    </source>
</evidence>
<dbReference type="InterPro" id="IPR029021">
    <property type="entry name" value="Prot-tyrosine_phosphatase-like"/>
</dbReference>
<keyword evidence="5" id="KW-0812">Transmembrane</keyword>
<evidence type="ECO:0000256" key="12">
    <source>
        <dbReference type="ARBA" id="ARBA00023180"/>
    </source>
</evidence>
<dbReference type="InterPro" id="IPR003595">
    <property type="entry name" value="Tyr_Pase_cat"/>
</dbReference>
<keyword evidence="11" id="KW-0472">Membrane</keyword>
<dbReference type="CDD" id="cd00063">
    <property type="entry name" value="FN3"/>
    <property type="match status" value="2"/>
</dbReference>
<dbReference type="GO" id="GO:0004725">
    <property type="term" value="F:protein tyrosine phosphatase activity"/>
    <property type="evidence" value="ECO:0007669"/>
    <property type="project" value="UniProtKB-EC"/>
</dbReference>
<dbReference type="PROSITE" id="PS50055">
    <property type="entry name" value="TYR_PHOSPHATASE_PTP"/>
    <property type="match status" value="2"/>
</dbReference>
<evidence type="ECO:0000256" key="5">
    <source>
        <dbReference type="ARBA" id="ARBA00022692"/>
    </source>
</evidence>
<dbReference type="SMART" id="SM00404">
    <property type="entry name" value="PTPc_motif"/>
    <property type="match status" value="2"/>
</dbReference>
<dbReference type="PROSITE" id="PS50056">
    <property type="entry name" value="TYR_PHOSPHATASE_2"/>
    <property type="match status" value="2"/>
</dbReference>
<feature type="domain" description="Tyrosine-protein phosphatase" evidence="18">
    <location>
        <begin position="635"/>
        <end position="919"/>
    </location>
</feature>
<evidence type="ECO:0000256" key="7">
    <source>
        <dbReference type="ARBA" id="ARBA00022737"/>
    </source>
</evidence>
<dbReference type="GO" id="GO:0005886">
    <property type="term" value="C:plasma membrane"/>
    <property type="evidence" value="ECO:0007669"/>
    <property type="project" value="UniProtKB-SubCell"/>
</dbReference>
<keyword evidence="8" id="KW-0378">Hydrolase</keyword>
<dbReference type="AlphaFoldDB" id="A0A4W2EFY1"/>
<dbReference type="PRINTS" id="PR00700">
    <property type="entry name" value="PRTYPHPHTASE"/>
</dbReference>
<dbReference type="GO" id="GO:0050852">
    <property type="term" value="P:T cell receptor signaling pathway"/>
    <property type="evidence" value="ECO:0007669"/>
    <property type="project" value="InterPro"/>
</dbReference>
<dbReference type="Pfam" id="PF00102">
    <property type="entry name" value="Y_phosphatase"/>
    <property type="match status" value="2"/>
</dbReference>
<sequence length="996" mass="112101">MLMAFVIAGAPGEGTTTTLPADPAAPPATSRSPALSSTAASPPLTSNSTTQDNASLPLTSNSTTQDKASPPLTSNSTTQDNTFTATLDVKREECEPPGCEKEHRGLSACQTKNISMSHPSCEPPFEYVLEVPPGKCQLLSICVFTTTVRFCVRIVGRRGRGTPQNFTCSAKNATEGKCTWTPPQSYFDRISLCGRNCIPQDKTQDGIDLHNLRPFTNYTVVLQARVTGKVTRSRNATYTFWTDPAKPSKVNGLSASRKTENTIAVSCKRPDQLNGPEGKYYLEVRTGNTLVKKDSGPECRFLVEDLQYLTEYNFLKQLMNVEPIHADVLLETYKRKMADEGRLFLAEFQSIPRVFSKFSIKDARKSFNQNKNRYVDILPYDYNRVELSDINGDAGSNYINASYIDGFKEPRKYIAAQGPRDETVDDFWRMIWEQKATVIVMVTRCEEGNKNKCAEYWPSMDEGSRVYGDVIVEINEHKRCPDYIIQKLTVGNRKEKASGRAVTHIQFTSWPDHGVPEDPHLLLKLRRRVNAFSNFFSGPIVVHCSAGVGRTGTYIGIDAMLEGLEAENKVDVYGYVVKLRRQRCLMVQVEAQYILIHQALVEYNQFGETEVSLSELHPYLSNMKKRDPPSEPSPLEAEFQRLPSYRSWRTQHIGNQEENKSKNRNSKIIPYDFNRVALKHELETSKESEQDSDESSDDDSDLEEISRYINASFVMSYWKPEVMIAAQGPLKETIGDFWQMVFQRKVRVIVMLTELKSGDKEACAQYWEEGKQAYGDVEVHMKDTNKSSAYTVRAFELRHSKRKDPRTVYQYQFNNWNGEELPAEPKELVLMIQNLKQKLPKKNSAEGNKYHRNVPLLIHCRDGSQQTGIFCALFNLLESADTEEVIDVFQAVKSLRKARPGMVPTFEQYQFLYDVIASTYPAQNGQVKKSKHPEDKVEIDNEVDKAKPDANCTSPPEALETSEGDKEAGGAKPTEGAEGPEHAANGPASPVLTQSA</sequence>
<dbReference type="Proteomes" id="UP000314981">
    <property type="component" value="Chromosome 16"/>
</dbReference>
<evidence type="ECO:0000256" key="13">
    <source>
        <dbReference type="ARBA" id="ARBA00051722"/>
    </source>
</evidence>
<feature type="compositionally biased region" description="Polar residues" evidence="17">
    <location>
        <begin position="51"/>
        <end position="81"/>
    </location>
</feature>
<keyword evidence="6" id="KW-0732">Signal</keyword>
<dbReference type="PANTHER" id="PTHR19134:SF539">
    <property type="entry name" value="RECEPTOR-TYPE TYROSINE-PROTEIN PHOSPHATASE C"/>
    <property type="match status" value="1"/>
</dbReference>
<comment type="similarity">
    <text evidence="14">Belongs to the protein-tyrosine phosphatase family. Receptor class 1/6 subfamily.</text>
</comment>
<evidence type="ECO:0000259" key="19">
    <source>
        <dbReference type="PROSITE" id="PS50056"/>
    </source>
</evidence>
<evidence type="ECO:0000256" key="8">
    <source>
        <dbReference type="ARBA" id="ARBA00022801"/>
    </source>
</evidence>
<feature type="domain" description="Tyrosine-protein phosphatase" evidence="18">
    <location>
        <begin position="344"/>
        <end position="603"/>
    </location>
</feature>
<proteinExistence type="inferred from homology"/>
<dbReference type="CDD" id="cd14557">
    <property type="entry name" value="R-PTPc-C-1"/>
    <property type="match status" value="1"/>
</dbReference>
<feature type="compositionally biased region" description="Basic and acidic residues" evidence="17">
    <location>
        <begin position="932"/>
        <end position="948"/>
    </location>
</feature>
<evidence type="ECO:0000256" key="14">
    <source>
        <dbReference type="ARBA" id="ARBA00061377"/>
    </source>
</evidence>
<dbReference type="InterPro" id="IPR000387">
    <property type="entry name" value="Tyr_Pase_dom"/>
</dbReference>
<keyword evidence="7" id="KW-0677">Repeat</keyword>
<dbReference type="SUPFAM" id="SSF52799">
    <property type="entry name" value="(Phosphotyrosine protein) phosphatases II"/>
    <property type="match status" value="2"/>
</dbReference>
<reference evidence="20" key="3">
    <citation type="submission" date="2025-09" db="UniProtKB">
        <authorList>
            <consortium name="Ensembl"/>
        </authorList>
    </citation>
    <scope>IDENTIFICATION</scope>
</reference>
<evidence type="ECO:0000256" key="16">
    <source>
        <dbReference type="ARBA" id="ARBA00078812"/>
    </source>
</evidence>
<reference evidence="20 21" key="1">
    <citation type="submission" date="2018-11" db="EMBL/GenBank/DDBJ databases">
        <title>Haplotype-resolved cattle genomes.</title>
        <authorList>
            <person name="Low W.Y."/>
            <person name="Tearle R."/>
            <person name="Bickhart D.M."/>
            <person name="Rosen B.D."/>
            <person name="Koren S."/>
            <person name="Rhie A."/>
            <person name="Hiendleder S."/>
            <person name="Phillippy A.M."/>
            <person name="Smith T.P.L."/>
            <person name="Williams J.L."/>
        </authorList>
    </citation>
    <scope>NUCLEOTIDE SEQUENCE [LARGE SCALE GENOMIC DNA]</scope>
</reference>
<dbReference type="Ensembl" id="ENSBIXT00000002490.1">
    <property type="protein sequence ID" value="ENSBIXP00000030986.1"/>
    <property type="gene ID" value="ENSBIXG00000013164.1"/>
</dbReference>
<keyword evidence="3" id="KW-1003">Cell membrane</keyword>
<dbReference type="InterPro" id="IPR000242">
    <property type="entry name" value="PTP_cat"/>
</dbReference>
<dbReference type="InterPro" id="IPR003961">
    <property type="entry name" value="FN3_dom"/>
</dbReference>
<feature type="domain" description="Tyrosine specific protein phosphatases" evidence="19">
    <location>
        <begin position="523"/>
        <end position="594"/>
    </location>
</feature>
<name>A0A4W2EFY1_BOBOX</name>
<dbReference type="InterPro" id="IPR013783">
    <property type="entry name" value="Ig-like_fold"/>
</dbReference>
<dbReference type="PROSITE" id="PS00383">
    <property type="entry name" value="TYR_PHOSPHATASE_1"/>
    <property type="match status" value="1"/>
</dbReference>
<feature type="compositionally biased region" description="Low complexity" evidence="17">
    <location>
        <begin position="15"/>
        <end position="50"/>
    </location>
</feature>
<feature type="region of interest" description="Disordered" evidence="17">
    <location>
        <begin position="683"/>
        <end position="702"/>
    </location>
</feature>
<evidence type="ECO:0000256" key="1">
    <source>
        <dbReference type="ARBA" id="ARBA00004251"/>
    </source>
</evidence>